<dbReference type="EnsemblPlants" id="HORVU.MOREX.r3.7HG0739840.1">
    <property type="protein sequence ID" value="HORVU.MOREX.r3.7HG0739840.1.CDS1"/>
    <property type="gene ID" value="HORVU.MOREX.r3.7HG0739840"/>
</dbReference>
<organism evidence="1 2">
    <name type="scientific">Hordeum vulgare subsp. vulgare</name>
    <name type="common">Domesticated barley</name>
    <dbReference type="NCBI Taxonomy" id="112509"/>
    <lineage>
        <taxon>Eukaryota</taxon>
        <taxon>Viridiplantae</taxon>
        <taxon>Streptophyta</taxon>
        <taxon>Embryophyta</taxon>
        <taxon>Tracheophyta</taxon>
        <taxon>Spermatophyta</taxon>
        <taxon>Magnoliopsida</taxon>
        <taxon>Liliopsida</taxon>
        <taxon>Poales</taxon>
        <taxon>Poaceae</taxon>
        <taxon>BOP clade</taxon>
        <taxon>Pooideae</taxon>
        <taxon>Triticodae</taxon>
        <taxon>Triticeae</taxon>
        <taxon>Hordeinae</taxon>
        <taxon>Hordeum</taxon>
    </lineage>
</organism>
<reference evidence="2" key="1">
    <citation type="journal article" date="2012" name="Nature">
        <title>A physical, genetic and functional sequence assembly of the barley genome.</title>
        <authorList>
            <consortium name="The International Barley Genome Sequencing Consortium"/>
            <person name="Mayer K.F."/>
            <person name="Waugh R."/>
            <person name="Brown J.W."/>
            <person name="Schulman A."/>
            <person name="Langridge P."/>
            <person name="Platzer M."/>
            <person name="Fincher G.B."/>
            <person name="Muehlbauer G.J."/>
            <person name="Sato K."/>
            <person name="Close T.J."/>
            <person name="Wise R.P."/>
            <person name="Stein N."/>
        </authorList>
    </citation>
    <scope>NUCLEOTIDE SEQUENCE [LARGE SCALE GENOMIC DNA]</scope>
    <source>
        <strain evidence="2">cv. Morex</strain>
    </source>
</reference>
<protein>
    <recommendedName>
        <fullName evidence="3">Reverse transcriptase zinc-binding domain-containing protein</fullName>
    </recommendedName>
</protein>
<keyword evidence="2" id="KW-1185">Reference proteome</keyword>
<sequence length="80" mass="9468">MKQYVLDKICADKNDEVYWKLDNSREYSTKSMFRWLERNLAGAHYKWISGTKIPLKIQIFLWQLFQNSILTRENAVAGGP</sequence>
<evidence type="ECO:0000313" key="1">
    <source>
        <dbReference type="EnsemblPlants" id="HORVU.MOREX.r3.7HG0739840.1.CDS1"/>
    </source>
</evidence>
<evidence type="ECO:0000313" key="2">
    <source>
        <dbReference type="Proteomes" id="UP000011116"/>
    </source>
</evidence>
<dbReference type="Proteomes" id="UP000011116">
    <property type="component" value="Chromosome 7H"/>
</dbReference>
<evidence type="ECO:0008006" key="3">
    <source>
        <dbReference type="Google" id="ProtNLM"/>
    </source>
</evidence>
<dbReference type="Gramene" id="HORVU.MOREX.r3.7HG0739840.1">
    <property type="protein sequence ID" value="HORVU.MOREX.r3.7HG0739840.1.CDS1"/>
    <property type="gene ID" value="HORVU.MOREX.r3.7HG0739840"/>
</dbReference>
<accession>A0A8I6YU59</accession>
<reference evidence="1" key="2">
    <citation type="submission" date="2020-10" db="EMBL/GenBank/DDBJ databases">
        <authorList>
            <person name="Scholz U."/>
            <person name="Mascher M."/>
            <person name="Fiebig A."/>
        </authorList>
    </citation>
    <scope>NUCLEOTIDE SEQUENCE [LARGE SCALE GENOMIC DNA]</scope>
    <source>
        <strain evidence="1">cv. Morex</strain>
    </source>
</reference>
<reference evidence="1" key="3">
    <citation type="submission" date="2022-01" db="UniProtKB">
        <authorList>
            <consortium name="EnsemblPlants"/>
        </authorList>
    </citation>
    <scope>IDENTIFICATION</scope>
    <source>
        <strain evidence="1">subsp. vulgare</strain>
    </source>
</reference>
<proteinExistence type="predicted"/>
<dbReference type="Gramene" id="HORVU.MOREX.r2.7HG0613660.1">
    <property type="protein sequence ID" value="HORVU.MOREX.r2.7HG0613660.1.CDS.1"/>
    <property type="gene ID" value="HORVU.MOREX.r2.7HG0613660"/>
</dbReference>
<name>A0A8I6YU59_HORVV</name>
<dbReference type="AlphaFoldDB" id="A0A8I6YU59"/>